<dbReference type="GO" id="GO:0004803">
    <property type="term" value="F:transposase activity"/>
    <property type="evidence" value="ECO:0007669"/>
    <property type="project" value="InterPro"/>
</dbReference>
<dbReference type="Proteomes" id="UP000516514">
    <property type="component" value="Chromosome"/>
</dbReference>
<feature type="domain" description="Transposase IS110-like N-terminal" evidence="2">
    <location>
        <begin position="9"/>
        <end position="150"/>
    </location>
</feature>
<proteinExistence type="predicted"/>
<dbReference type="Pfam" id="PF02371">
    <property type="entry name" value="Transposase_20"/>
    <property type="match status" value="1"/>
</dbReference>
<feature type="domain" description="Transposase IS116/IS110/IS902 C-terminal" evidence="3">
    <location>
        <begin position="194"/>
        <end position="271"/>
    </location>
</feature>
<dbReference type="RefSeq" id="WP_191111448.1">
    <property type="nucleotide sequence ID" value="NZ_CP061738.1"/>
</dbReference>
<evidence type="ECO:0000259" key="2">
    <source>
        <dbReference type="Pfam" id="PF01548"/>
    </source>
</evidence>
<dbReference type="InterPro" id="IPR047650">
    <property type="entry name" value="Transpos_IS110"/>
</dbReference>
<accession>A0A7M3U2Q9</accession>
<dbReference type="Pfam" id="PF01548">
    <property type="entry name" value="DEDD_Tnp_IS110"/>
    <property type="match status" value="1"/>
</dbReference>
<gene>
    <name evidence="4" type="ORF">ID128_02405</name>
</gene>
<feature type="coiled-coil region" evidence="1">
    <location>
        <begin position="156"/>
        <end position="190"/>
    </location>
</feature>
<dbReference type="EMBL" id="CP061738">
    <property type="protein sequence ID" value="QOD38694.1"/>
    <property type="molecule type" value="Genomic_DNA"/>
</dbReference>
<dbReference type="PANTHER" id="PTHR33055:SF13">
    <property type="entry name" value="TRANSPOSASE"/>
    <property type="match status" value="1"/>
</dbReference>
<dbReference type="PANTHER" id="PTHR33055">
    <property type="entry name" value="TRANSPOSASE FOR INSERTION SEQUENCE ELEMENT IS1111A"/>
    <property type="match status" value="1"/>
</dbReference>
<name>A0A7M3U2Q9_9RICK</name>
<evidence type="ECO:0000313" key="4">
    <source>
        <dbReference type="EMBL" id="QOD38694.1"/>
    </source>
</evidence>
<protein>
    <submittedName>
        <fullName evidence="4">IS110 family transposase</fullName>
    </submittedName>
</protein>
<keyword evidence="1" id="KW-0175">Coiled coil</keyword>
<evidence type="ECO:0000256" key="1">
    <source>
        <dbReference type="SAM" id="Coils"/>
    </source>
</evidence>
<organism evidence="4 5">
    <name type="scientific">Candidatus Wolbachia massiliensis</name>
    <dbReference type="NCBI Taxonomy" id="1845000"/>
    <lineage>
        <taxon>Bacteria</taxon>
        <taxon>Pseudomonadati</taxon>
        <taxon>Pseudomonadota</taxon>
        <taxon>Alphaproteobacteria</taxon>
        <taxon>Rickettsiales</taxon>
        <taxon>Anaplasmataceae</taxon>
        <taxon>Wolbachieae</taxon>
        <taxon>Wolbachia</taxon>
    </lineage>
</organism>
<evidence type="ECO:0000313" key="5">
    <source>
        <dbReference type="Proteomes" id="UP000516514"/>
    </source>
</evidence>
<dbReference type="GO" id="GO:0006313">
    <property type="term" value="P:DNA transposition"/>
    <property type="evidence" value="ECO:0007669"/>
    <property type="project" value="InterPro"/>
</dbReference>
<reference evidence="4 5" key="1">
    <citation type="submission" date="2020-09" db="EMBL/GenBank/DDBJ databases">
        <title>An Earliest Endosymbiont, Wolbachia massiliensis sp. nov., Strain PL13 From the Bed Bug (Cimex hemipterius), Type strain of a New supergroup T.</title>
        <authorList>
            <person name="Laidoudi Y."/>
            <person name="Levasseur A."/>
            <person name="Medkour H."/>
            <person name="Maaloum M."/>
            <person name="BenKhedher M."/>
            <person name="Sambou M."/>
            <person name="Bassene H."/>
            <person name="Davoust B."/>
            <person name="Fenollar F."/>
            <person name="Raoult D."/>
            <person name="Mediannikov O."/>
        </authorList>
    </citation>
    <scope>NUCLEOTIDE SEQUENCE [LARGE SCALE GENOMIC DNA]</scope>
    <source>
        <strain evidence="4 5">PL13</strain>
    </source>
</reference>
<keyword evidence="5" id="KW-1185">Reference proteome</keyword>
<dbReference type="InterPro" id="IPR003346">
    <property type="entry name" value="Transposase_20"/>
</dbReference>
<evidence type="ECO:0000259" key="3">
    <source>
        <dbReference type="Pfam" id="PF02371"/>
    </source>
</evidence>
<dbReference type="AlphaFoldDB" id="A0A7M3U2Q9"/>
<sequence length="321" mass="36468">MNLSNIITGIDISKNKLDIHIHPLGHHKVFENNVQAIDQMLDFLRLHNVTKVGLEATGGYEKLCAYTLLSHGFEVYVIQPRWVRDYAKSLGIATKTDKIDCSIISRYVSNTDMRVTPLKVSSIDCLKQKLSRRNQLVEIAKIQKTQAHQVTDLSIIKQMEELLAVLQNQIQVLEDEVMELVDKNQKLKKKYMSITSIPGVGAITAITFICYLPELGTLQHKEISSLSGVAPFNRDSGFSKGKRCIQGGRSQIRKVLHMCILSAQRYNSYIKIFFDRLYNQYKKPYKVTSTAAMRKLLILANSLVRDGRLFTEEYSPKTASI</sequence>
<dbReference type="InterPro" id="IPR002525">
    <property type="entry name" value="Transp_IS110-like_N"/>
</dbReference>
<dbReference type="KEGG" id="wms:ID128_02405"/>
<dbReference type="NCBIfam" id="NF033542">
    <property type="entry name" value="transpos_IS110"/>
    <property type="match status" value="1"/>
</dbReference>
<dbReference type="GO" id="GO:0003677">
    <property type="term" value="F:DNA binding"/>
    <property type="evidence" value="ECO:0007669"/>
    <property type="project" value="InterPro"/>
</dbReference>